<keyword evidence="3" id="KW-1185">Reference proteome</keyword>
<evidence type="ECO:0000259" key="1">
    <source>
        <dbReference type="Pfam" id="PF13966"/>
    </source>
</evidence>
<dbReference type="AlphaFoldDB" id="A0AAP0N9R7"/>
<dbReference type="EMBL" id="JBBPBK010000015">
    <property type="protein sequence ID" value="KAK9269208.1"/>
    <property type="molecule type" value="Genomic_DNA"/>
</dbReference>
<sequence>MLTIRSAYHLAMEHRRKVLSSRFGESSTTRQGDLMIKLIWKQNIPTKIKHFMWKACKDILPTKSNLLKRKVQVPPQCEVCGNGDETTVHALKDCSWAATVWHFSLLGLRVDNSSSGDLRAWLSELHSKVREDKMAIAMTIM</sequence>
<feature type="domain" description="Reverse transcriptase zinc-binding" evidence="1">
    <location>
        <begin position="4"/>
        <end position="101"/>
    </location>
</feature>
<name>A0AAP0N9R7_LIQFO</name>
<comment type="caution">
    <text evidence="2">The sequence shown here is derived from an EMBL/GenBank/DDBJ whole genome shotgun (WGS) entry which is preliminary data.</text>
</comment>
<proteinExistence type="predicted"/>
<evidence type="ECO:0000313" key="3">
    <source>
        <dbReference type="Proteomes" id="UP001415857"/>
    </source>
</evidence>
<protein>
    <recommendedName>
        <fullName evidence="1">Reverse transcriptase zinc-binding domain-containing protein</fullName>
    </recommendedName>
</protein>
<evidence type="ECO:0000313" key="2">
    <source>
        <dbReference type="EMBL" id="KAK9269208.1"/>
    </source>
</evidence>
<dbReference type="InterPro" id="IPR026960">
    <property type="entry name" value="RVT-Znf"/>
</dbReference>
<dbReference type="Proteomes" id="UP001415857">
    <property type="component" value="Unassembled WGS sequence"/>
</dbReference>
<accession>A0AAP0N9R7</accession>
<dbReference type="Pfam" id="PF13966">
    <property type="entry name" value="zf-RVT"/>
    <property type="match status" value="1"/>
</dbReference>
<gene>
    <name evidence="2" type="ORF">L1049_000977</name>
</gene>
<reference evidence="2 3" key="1">
    <citation type="journal article" date="2024" name="Plant J.">
        <title>Genome sequences and population genomics reveal climatic adaptation and genomic divergence between two closely related sweetgum species.</title>
        <authorList>
            <person name="Xu W.Q."/>
            <person name="Ren C.Q."/>
            <person name="Zhang X.Y."/>
            <person name="Comes H.P."/>
            <person name="Liu X.H."/>
            <person name="Li Y.G."/>
            <person name="Kettle C.J."/>
            <person name="Jalonen R."/>
            <person name="Gaisberger H."/>
            <person name="Ma Y.Z."/>
            <person name="Qiu Y.X."/>
        </authorList>
    </citation>
    <scope>NUCLEOTIDE SEQUENCE [LARGE SCALE GENOMIC DNA]</scope>
    <source>
        <strain evidence="2">Hangzhou</strain>
    </source>
</reference>
<organism evidence="2 3">
    <name type="scientific">Liquidambar formosana</name>
    <name type="common">Formosan gum</name>
    <dbReference type="NCBI Taxonomy" id="63359"/>
    <lineage>
        <taxon>Eukaryota</taxon>
        <taxon>Viridiplantae</taxon>
        <taxon>Streptophyta</taxon>
        <taxon>Embryophyta</taxon>
        <taxon>Tracheophyta</taxon>
        <taxon>Spermatophyta</taxon>
        <taxon>Magnoliopsida</taxon>
        <taxon>eudicotyledons</taxon>
        <taxon>Gunneridae</taxon>
        <taxon>Pentapetalae</taxon>
        <taxon>Saxifragales</taxon>
        <taxon>Altingiaceae</taxon>
        <taxon>Liquidambar</taxon>
    </lineage>
</organism>